<dbReference type="PANTHER" id="PTHR31001">
    <property type="entry name" value="UNCHARACTERIZED TRANSCRIPTIONAL REGULATORY PROTEIN"/>
    <property type="match status" value="1"/>
</dbReference>
<comment type="subcellular location">
    <subcellularLocation>
        <location evidence="1">Nucleus</location>
    </subcellularLocation>
</comment>
<dbReference type="Proteomes" id="UP000433883">
    <property type="component" value="Unassembled WGS sequence"/>
</dbReference>
<accession>A0A8H3URG2</accession>
<dbReference type="CDD" id="cd12148">
    <property type="entry name" value="fungal_TF_MHR"/>
    <property type="match status" value="1"/>
</dbReference>
<proteinExistence type="predicted"/>
<name>A0A8H3URG2_VENIN</name>
<evidence type="ECO:0000259" key="4">
    <source>
        <dbReference type="Pfam" id="PF04082"/>
    </source>
</evidence>
<dbReference type="AlphaFoldDB" id="A0A8H3URG2"/>
<dbReference type="InterPro" id="IPR050613">
    <property type="entry name" value="Sec_Metabolite_Reg"/>
</dbReference>
<dbReference type="GO" id="GO:0005634">
    <property type="term" value="C:nucleus"/>
    <property type="evidence" value="ECO:0007669"/>
    <property type="project" value="UniProtKB-SubCell"/>
</dbReference>
<protein>
    <recommendedName>
        <fullName evidence="4">Xylanolytic transcriptional activator regulatory domain-containing protein</fullName>
    </recommendedName>
</protein>
<feature type="domain" description="Xylanolytic transcriptional activator regulatory" evidence="4">
    <location>
        <begin position="105"/>
        <end position="300"/>
    </location>
</feature>
<reference evidence="5 6" key="1">
    <citation type="submission" date="2019-11" db="EMBL/GenBank/DDBJ databases">
        <title>Venturia inaequalis Genome Resource.</title>
        <authorList>
            <person name="Lichtner F.J."/>
        </authorList>
    </citation>
    <scope>NUCLEOTIDE SEQUENCE [LARGE SCALE GENOMIC DNA]</scope>
    <source>
        <strain evidence="5">Bline_iso_100314</strain>
    </source>
</reference>
<evidence type="ECO:0000256" key="1">
    <source>
        <dbReference type="ARBA" id="ARBA00004123"/>
    </source>
</evidence>
<dbReference type="InterPro" id="IPR007219">
    <property type="entry name" value="XnlR_reg_dom"/>
</dbReference>
<evidence type="ECO:0000313" key="5">
    <source>
        <dbReference type="EMBL" id="KAE9974308.1"/>
    </source>
</evidence>
<evidence type="ECO:0000313" key="6">
    <source>
        <dbReference type="Proteomes" id="UP000433883"/>
    </source>
</evidence>
<feature type="compositionally biased region" description="Low complexity" evidence="3">
    <location>
        <begin position="1"/>
        <end position="11"/>
    </location>
</feature>
<feature type="region of interest" description="Disordered" evidence="3">
    <location>
        <begin position="1"/>
        <end position="29"/>
    </location>
</feature>
<keyword evidence="2" id="KW-0539">Nucleus</keyword>
<dbReference type="PANTHER" id="PTHR31001:SF90">
    <property type="entry name" value="CENTROMERE DNA-BINDING PROTEIN COMPLEX CBF3 SUBUNIT B"/>
    <property type="match status" value="1"/>
</dbReference>
<comment type="caution">
    <text evidence="5">The sequence shown here is derived from an EMBL/GenBank/DDBJ whole genome shotgun (WGS) entry which is preliminary data.</text>
</comment>
<organism evidence="5 6">
    <name type="scientific">Venturia inaequalis</name>
    <name type="common">Apple scab fungus</name>
    <dbReference type="NCBI Taxonomy" id="5025"/>
    <lineage>
        <taxon>Eukaryota</taxon>
        <taxon>Fungi</taxon>
        <taxon>Dikarya</taxon>
        <taxon>Ascomycota</taxon>
        <taxon>Pezizomycotina</taxon>
        <taxon>Dothideomycetes</taxon>
        <taxon>Pleosporomycetidae</taxon>
        <taxon>Venturiales</taxon>
        <taxon>Venturiaceae</taxon>
        <taxon>Venturia</taxon>
    </lineage>
</organism>
<gene>
    <name evidence="5" type="ORF">BLS_003173</name>
</gene>
<dbReference type="GO" id="GO:0008270">
    <property type="term" value="F:zinc ion binding"/>
    <property type="evidence" value="ECO:0007669"/>
    <property type="project" value="InterPro"/>
</dbReference>
<dbReference type="EMBL" id="WNWQ01000209">
    <property type="protein sequence ID" value="KAE9974308.1"/>
    <property type="molecule type" value="Genomic_DNA"/>
</dbReference>
<evidence type="ECO:0000256" key="3">
    <source>
        <dbReference type="SAM" id="MobiDB-lite"/>
    </source>
</evidence>
<dbReference type="Pfam" id="PF04082">
    <property type="entry name" value="Fungal_trans"/>
    <property type="match status" value="1"/>
</dbReference>
<sequence length="459" mass="52064">MVKGVVVSSSPSVPPYHKHQESADNASTLRKDVKPSYEGLFRENQELKKQLRDAVLALPTPRLNEVLNITERFEEDLFDVGNEPGRVSTVTDDEAIIWPSAHFMCATLIFMDEDELIASGASADLSLLHNWYDSALYFLHQGDYLRNHDMRTVQAVAILGIVFTNMGDSKLQSLIWSSAIRIAQSLRMDDDRANLHESAIATQVRRRLWWTLVICEWLPVPYRAPCITAADFNVDIPTIVDDDELDAVAVELNNSPRPVEYHLQMIKISRLIHSFRSSLRQTDGQTRQISNLVLRTDEALAEIIESLPSHLQMHQVPTDEALADEKHSPWIAWQRLNLSLSLLYYRIVINRVLQDQWFQDPETFARTRAICLSSAQGIISLSAQFDPSLARHRPWSTTVLLFSAGIILAVEARFHASDEQGRYSKEIERCVQFLHGVKNQSVIAARAVAILESQKSYIP</sequence>
<dbReference type="GO" id="GO:0006351">
    <property type="term" value="P:DNA-templated transcription"/>
    <property type="evidence" value="ECO:0007669"/>
    <property type="project" value="InterPro"/>
</dbReference>
<dbReference type="GO" id="GO:0003677">
    <property type="term" value="F:DNA binding"/>
    <property type="evidence" value="ECO:0007669"/>
    <property type="project" value="InterPro"/>
</dbReference>
<evidence type="ECO:0000256" key="2">
    <source>
        <dbReference type="ARBA" id="ARBA00023242"/>
    </source>
</evidence>